<keyword evidence="4" id="KW-1185">Reference proteome</keyword>
<dbReference type="Proteomes" id="UP001138540">
    <property type="component" value="Unassembled WGS sequence"/>
</dbReference>
<dbReference type="PANTHER" id="PTHR43135:SF3">
    <property type="entry name" value="ALPHA-D-RIBOSE 1-METHYLPHOSPHONATE 5-TRIPHOSPHATE DIPHOSPHATASE"/>
    <property type="match status" value="1"/>
</dbReference>
<feature type="signal peptide" evidence="1">
    <location>
        <begin position="1"/>
        <end position="32"/>
    </location>
</feature>
<dbReference type="EMBL" id="JACHKA010000001">
    <property type="protein sequence ID" value="MBB5985875.1"/>
    <property type="molecule type" value="Genomic_DNA"/>
</dbReference>
<accession>A0ABR6NF28</accession>
<evidence type="ECO:0000256" key="1">
    <source>
        <dbReference type="SAM" id="SignalP"/>
    </source>
</evidence>
<gene>
    <name evidence="3" type="ORF">HNP60_001849</name>
</gene>
<organism evidence="3 4">
    <name type="scientific">Sphingobium lignivorans</name>
    <dbReference type="NCBI Taxonomy" id="2735886"/>
    <lineage>
        <taxon>Bacteria</taxon>
        <taxon>Pseudomonadati</taxon>
        <taxon>Pseudomonadota</taxon>
        <taxon>Alphaproteobacteria</taxon>
        <taxon>Sphingomonadales</taxon>
        <taxon>Sphingomonadaceae</taxon>
        <taxon>Sphingobium</taxon>
    </lineage>
</organism>
<name>A0ABR6NF28_9SPHN</name>
<dbReference type="SUPFAM" id="SSF51556">
    <property type="entry name" value="Metallo-dependent hydrolases"/>
    <property type="match status" value="1"/>
</dbReference>
<feature type="chain" id="PRO_5045404432" description="Amidohydrolase-related domain-containing protein" evidence="1">
    <location>
        <begin position="33"/>
        <end position="562"/>
    </location>
</feature>
<dbReference type="InterPro" id="IPR032466">
    <property type="entry name" value="Metal_Hydrolase"/>
</dbReference>
<dbReference type="InterPro" id="IPR011059">
    <property type="entry name" value="Metal-dep_hydrolase_composite"/>
</dbReference>
<protein>
    <recommendedName>
        <fullName evidence="2">Amidohydrolase-related domain-containing protein</fullName>
    </recommendedName>
</protein>
<dbReference type="InterPro" id="IPR051781">
    <property type="entry name" value="Metallo-dep_Hydrolase"/>
</dbReference>
<evidence type="ECO:0000313" key="3">
    <source>
        <dbReference type="EMBL" id="MBB5985875.1"/>
    </source>
</evidence>
<evidence type="ECO:0000313" key="4">
    <source>
        <dbReference type="Proteomes" id="UP001138540"/>
    </source>
</evidence>
<proteinExistence type="predicted"/>
<reference evidence="3 4" key="1">
    <citation type="submission" date="2020-08" db="EMBL/GenBank/DDBJ databases">
        <title>Exploring microbial biodiversity for novel pathways involved in the catabolism of aromatic compounds derived from lignin.</title>
        <authorList>
            <person name="Elkins J."/>
        </authorList>
    </citation>
    <scope>NUCLEOTIDE SEQUENCE [LARGE SCALE GENOMIC DNA]</scope>
    <source>
        <strain evidence="3 4">B1D3A</strain>
    </source>
</reference>
<dbReference type="SUPFAM" id="SSF51338">
    <property type="entry name" value="Composite domain of metallo-dependent hydrolases"/>
    <property type="match status" value="1"/>
</dbReference>
<sequence>MKPLKGFPFSQSMAAICAMAAAFTLAPGSAAAQEKKAVEAVPERAGAYPAPARNGEGVGPFRKMVIRGVTLIDGSGAPPRGPVDIVIENNVIADIKPAGTPGLPLKEGREPRDFDYELDATGMFMTPGFIDMHVHGSSADKAPDLSYSYKLWLAHGVTTVRGVDLAPFEISLSERARSARNEIVAPRIFVYQRPGQGNGWTGGRANTPKKVREWIRWAAKQGIDGIKISANEDQPPEVLVAITDEAKKLNLGTVAHISQVGVARMSALEFGRAGLGTVTHYYGHFESMLKNGAIQNWPVDYNYMDEQDRFGNVANLAAESAEPGSEQWWDYLKEQKANNVTFDPTMTIYVAGRDLMRLRNADWHDKYTMPQLWQFYQSSRVNHGSYFFDWTTEIEVKWKNFYHKFMRLLNDYKTIGGRVTTGSDSGFIYQPYGFGYIQELELLQEAGFNPSQVITAATLNGALTLYEPKGQPVPPIGTVRVGKLADLVILKENPLQNLKTLYGTGALRLNEQTQQLERVGGVSYTVKDGIVYDAKKLLADVADMVRAEKRRMGMPEEGLPHP</sequence>
<dbReference type="PANTHER" id="PTHR43135">
    <property type="entry name" value="ALPHA-D-RIBOSE 1-METHYLPHOSPHONATE 5-TRIPHOSPHATE DIPHOSPHATASE"/>
    <property type="match status" value="1"/>
</dbReference>
<evidence type="ECO:0000259" key="2">
    <source>
        <dbReference type="Pfam" id="PF01979"/>
    </source>
</evidence>
<dbReference type="Gene3D" id="2.30.40.10">
    <property type="entry name" value="Urease, subunit C, domain 1"/>
    <property type="match status" value="1"/>
</dbReference>
<dbReference type="Gene3D" id="3.20.20.140">
    <property type="entry name" value="Metal-dependent hydrolases"/>
    <property type="match status" value="1"/>
</dbReference>
<feature type="domain" description="Amidohydrolase-related" evidence="2">
    <location>
        <begin position="124"/>
        <end position="529"/>
    </location>
</feature>
<keyword evidence="1" id="KW-0732">Signal</keyword>
<dbReference type="InterPro" id="IPR006680">
    <property type="entry name" value="Amidohydro-rel"/>
</dbReference>
<dbReference type="Pfam" id="PF01979">
    <property type="entry name" value="Amidohydro_1"/>
    <property type="match status" value="1"/>
</dbReference>
<comment type="caution">
    <text evidence="3">The sequence shown here is derived from an EMBL/GenBank/DDBJ whole genome shotgun (WGS) entry which is preliminary data.</text>
</comment>